<reference evidence="13 14" key="1">
    <citation type="submission" date="2017-09" db="EMBL/GenBank/DDBJ databases">
        <authorList>
            <person name="Ehlers B."/>
            <person name="Leendertz F.H."/>
        </authorList>
    </citation>
    <scope>NUCLEOTIDE SEQUENCE [LARGE SCALE GENOMIC DNA]</scope>
    <source>
        <strain evidence="13 14">CGMCC 4.7095</strain>
    </source>
</reference>
<comment type="catalytic activity">
    <reaction evidence="1">
        <text>2 6,7-dimethyl-8-(1-D-ribityl)lumazine + H(+) = 5-amino-6-(D-ribitylamino)uracil + riboflavin</text>
        <dbReference type="Rhea" id="RHEA:20772"/>
        <dbReference type="ChEBI" id="CHEBI:15378"/>
        <dbReference type="ChEBI" id="CHEBI:15934"/>
        <dbReference type="ChEBI" id="CHEBI:57986"/>
        <dbReference type="ChEBI" id="CHEBI:58201"/>
        <dbReference type="EC" id="2.5.1.9"/>
    </reaction>
</comment>
<evidence type="ECO:0000256" key="4">
    <source>
        <dbReference type="ARBA" id="ARBA00011233"/>
    </source>
</evidence>
<accession>A0A286DRD8</accession>
<keyword evidence="9" id="KW-0677">Repeat</keyword>
<dbReference type="FunFam" id="2.40.30.20:FF:000003">
    <property type="entry name" value="Riboflavin synthase, alpha subunit"/>
    <property type="match status" value="1"/>
</dbReference>
<feature type="repeat" description="Lumazine-binding" evidence="11">
    <location>
        <begin position="97"/>
        <end position="193"/>
    </location>
</feature>
<evidence type="ECO:0000256" key="5">
    <source>
        <dbReference type="ARBA" id="ARBA00012827"/>
    </source>
</evidence>
<evidence type="ECO:0000313" key="14">
    <source>
        <dbReference type="Proteomes" id="UP000219072"/>
    </source>
</evidence>
<dbReference type="GO" id="GO:0004746">
    <property type="term" value="F:riboflavin synthase activity"/>
    <property type="evidence" value="ECO:0007669"/>
    <property type="project" value="UniProtKB-UniRule"/>
</dbReference>
<feature type="repeat" description="Lumazine-binding" evidence="11">
    <location>
        <begin position="1"/>
        <end position="96"/>
    </location>
</feature>
<evidence type="ECO:0000256" key="6">
    <source>
        <dbReference type="ARBA" id="ARBA00013950"/>
    </source>
</evidence>
<evidence type="ECO:0000256" key="1">
    <source>
        <dbReference type="ARBA" id="ARBA00000968"/>
    </source>
</evidence>
<comment type="subunit">
    <text evidence="4">Homotrimer.</text>
</comment>
<sequence length="245" mass="25304">MFTGIVEELGEVVAVERLGDSARLRLRATTVVEDAAHGSSIAVNGVCLTVVELDDAGFTADVMAETLDRSNLAALAPGDVVNLERPMALGGRLGGHLVQGHVDGTAEVLTREPGERWEAVTFTLPPRLARYVVEKGSITVDGVSLTVVEAGPDRFAVGLIPTTLDLTTLGRRRPGDLVNLEVDLLAKHVERLLAHGGQVAAGQVVGGQVAGGQAVTGQVVGGQAVTGQVSTGQDDAAVPRGVDVR</sequence>
<dbReference type="NCBIfam" id="NF006767">
    <property type="entry name" value="PRK09289.1"/>
    <property type="match status" value="1"/>
</dbReference>
<dbReference type="InterPro" id="IPR017938">
    <property type="entry name" value="Riboflavin_synthase-like_b-brl"/>
</dbReference>
<evidence type="ECO:0000256" key="7">
    <source>
        <dbReference type="ARBA" id="ARBA00022619"/>
    </source>
</evidence>
<dbReference type="NCBIfam" id="NF009566">
    <property type="entry name" value="PRK13020.1"/>
    <property type="match status" value="1"/>
</dbReference>
<evidence type="ECO:0000256" key="11">
    <source>
        <dbReference type="PROSITE-ProRule" id="PRU00524"/>
    </source>
</evidence>
<comment type="pathway">
    <text evidence="3">Cofactor biosynthesis; riboflavin biosynthesis; riboflavin from 2-hydroxy-3-oxobutyl phosphate and 5-amino-6-(D-ribitylamino)uracil: step 2/2.</text>
</comment>
<dbReference type="PIRSF" id="PIRSF000498">
    <property type="entry name" value="Riboflavin_syn_A"/>
    <property type="match status" value="1"/>
</dbReference>
<organism evidence="13 14">
    <name type="scientific">Streptomyces zhaozhouensis</name>
    <dbReference type="NCBI Taxonomy" id="1300267"/>
    <lineage>
        <taxon>Bacteria</taxon>
        <taxon>Bacillati</taxon>
        <taxon>Actinomycetota</taxon>
        <taxon>Actinomycetes</taxon>
        <taxon>Kitasatosporales</taxon>
        <taxon>Streptomycetaceae</taxon>
        <taxon>Streptomyces</taxon>
    </lineage>
</organism>
<gene>
    <name evidence="13" type="ORF">SAMN06297387_10324</name>
</gene>
<dbReference type="GO" id="GO:0009231">
    <property type="term" value="P:riboflavin biosynthetic process"/>
    <property type="evidence" value="ECO:0007669"/>
    <property type="project" value="UniProtKB-KW"/>
</dbReference>
<keyword evidence="14" id="KW-1185">Reference proteome</keyword>
<dbReference type="OrthoDB" id="9788537at2"/>
<keyword evidence="7" id="KW-0686">Riboflavin biosynthesis</keyword>
<protein>
    <recommendedName>
        <fullName evidence="6 10">Riboflavin synthase</fullName>
        <ecNumber evidence="5 10">2.5.1.9</ecNumber>
    </recommendedName>
</protein>
<dbReference type="FunFam" id="2.40.30.20:FF:000004">
    <property type="entry name" value="Riboflavin synthase, alpha subunit"/>
    <property type="match status" value="1"/>
</dbReference>
<dbReference type="EMBL" id="OCNE01000003">
    <property type="protein sequence ID" value="SOD61199.1"/>
    <property type="molecule type" value="Genomic_DNA"/>
</dbReference>
<dbReference type="AlphaFoldDB" id="A0A286DRD8"/>
<dbReference type="InterPro" id="IPR001783">
    <property type="entry name" value="Lumazine-bd"/>
</dbReference>
<dbReference type="PROSITE" id="PS51177">
    <property type="entry name" value="LUMAZINE_BIND"/>
    <property type="match status" value="2"/>
</dbReference>
<dbReference type="EC" id="2.5.1.9" evidence="5 10"/>
<dbReference type="PANTHER" id="PTHR21098">
    <property type="entry name" value="RIBOFLAVIN SYNTHASE ALPHA CHAIN"/>
    <property type="match status" value="1"/>
</dbReference>
<keyword evidence="8" id="KW-0808">Transferase</keyword>
<dbReference type="Gene3D" id="2.40.30.20">
    <property type="match status" value="2"/>
</dbReference>
<evidence type="ECO:0000256" key="3">
    <source>
        <dbReference type="ARBA" id="ARBA00004887"/>
    </source>
</evidence>
<dbReference type="NCBIfam" id="TIGR00187">
    <property type="entry name" value="ribE"/>
    <property type="match status" value="1"/>
</dbReference>
<proteinExistence type="predicted"/>
<feature type="domain" description="Lumazine-binding" evidence="12">
    <location>
        <begin position="1"/>
        <end position="96"/>
    </location>
</feature>
<dbReference type="Proteomes" id="UP000219072">
    <property type="component" value="Unassembled WGS sequence"/>
</dbReference>
<feature type="domain" description="Lumazine-binding" evidence="12">
    <location>
        <begin position="97"/>
        <end position="193"/>
    </location>
</feature>
<dbReference type="CDD" id="cd00402">
    <property type="entry name" value="Riboflavin_synthase_like"/>
    <property type="match status" value="1"/>
</dbReference>
<evidence type="ECO:0000259" key="12">
    <source>
        <dbReference type="PROSITE" id="PS51177"/>
    </source>
</evidence>
<dbReference type="InterPro" id="IPR026017">
    <property type="entry name" value="Lumazine-bd_dom"/>
</dbReference>
<dbReference type="SUPFAM" id="SSF63380">
    <property type="entry name" value="Riboflavin synthase domain-like"/>
    <property type="match status" value="2"/>
</dbReference>
<evidence type="ECO:0000256" key="2">
    <source>
        <dbReference type="ARBA" id="ARBA00002803"/>
    </source>
</evidence>
<evidence type="ECO:0000256" key="8">
    <source>
        <dbReference type="ARBA" id="ARBA00022679"/>
    </source>
</evidence>
<evidence type="ECO:0000256" key="10">
    <source>
        <dbReference type="NCBIfam" id="TIGR00187"/>
    </source>
</evidence>
<dbReference type="PANTHER" id="PTHR21098:SF12">
    <property type="entry name" value="RIBOFLAVIN SYNTHASE"/>
    <property type="match status" value="1"/>
</dbReference>
<dbReference type="InterPro" id="IPR023366">
    <property type="entry name" value="ATP_synth_asu-like_sf"/>
</dbReference>
<name>A0A286DRD8_9ACTN</name>
<evidence type="ECO:0000256" key="9">
    <source>
        <dbReference type="ARBA" id="ARBA00022737"/>
    </source>
</evidence>
<dbReference type="Pfam" id="PF00677">
    <property type="entry name" value="Lum_binding"/>
    <property type="match status" value="2"/>
</dbReference>
<comment type="function">
    <text evidence="2">Catalyzes the dismutation of two molecules of 6,7-dimethyl-8-ribityllumazine, resulting in the formation of riboflavin and 5-amino-6-(D-ribitylamino)uracil.</text>
</comment>
<evidence type="ECO:0000313" key="13">
    <source>
        <dbReference type="EMBL" id="SOD61199.1"/>
    </source>
</evidence>